<protein>
    <submittedName>
        <fullName evidence="1">Uncharacterized protein</fullName>
    </submittedName>
</protein>
<sequence>MRNENNHTYKSYLKLINVLAYDKKDLVINTWTKLKQLELLDTNKDPDEIIWDRNIDFDKTITI</sequence>
<accession>A0A6C0DAA8</accession>
<dbReference type="EMBL" id="MN739565">
    <property type="protein sequence ID" value="QHT13300.1"/>
    <property type="molecule type" value="Genomic_DNA"/>
</dbReference>
<proteinExistence type="predicted"/>
<dbReference type="AlphaFoldDB" id="A0A6C0DAA8"/>
<evidence type="ECO:0000313" key="1">
    <source>
        <dbReference type="EMBL" id="QHT13300.1"/>
    </source>
</evidence>
<name>A0A6C0DAA8_9ZZZZ</name>
<organism evidence="1">
    <name type="scientific">viral metagenome</name>
    <dbReference type="NCBI Taxonomy" id="1070528"/>
    <lineage>
        <taxon>unclassified sequences</taxon>
        <taxon>metagenomes</taxon>
        <taxon>organismal metagenomes</taxon>
    </lineage>
</organism>
<reference evidence="1" key="1">
    <citation type="journal article" date="2020" name="Nature">
        <title>Giant virus diversity and host interactions through global metagenomics.</title>
        <authorList>
            <person name="Schulz F."/>
            <person name="Roux S."/>
            <person name="Paez-Espino D."/>
            <person name="Jungbluth S."/>
            <person name="Walsh D.A."/>
            <person name="Denef V.J."/>
            <person name="McMahon K.D."/>
            <person name="Konstantinidis K.T."/>
            <person name="Eloe-Fadrosh E.A."/>
            <person name="Kyrpides N.C."/>
            <person name="Woyke T."/>
        </authorList>
    </citation>
    <scope>NUCLEOTIDE SEQUENCE</scope>
    <source>
        <strain evidence="1">GVMAG-M-3300023174-131</strain>
    </source>
</reference>